<sequence length="196" mass="21053">MTEYLILFAVVFAINLLPAFGPPTWSVIVLFGLSTDLPATGIVLVGALAAASGRFLLAHGFRLLSHHVSQRTKDNLAAARAAFERRKGHGIAALALFALSPVPSAQLFAAVGLANIRILPFTLAFFAGRLVSYSIYAGSAELVEEYTLGDTFRETLASPWGIGLQVVMIGMLVALARIPWERIFGPAEPRDERSDS</sequence>
<name>A0A4T3F0T5_9SPHN</name>
<dbReference type="AlphaFoldDB" id="A0A4T3F0T5"/>
<dbReference type="Proteomes" id="UP000309389">
    <property type="component" value="Unassembled WGS sequence"/>
</dbReference>
<feature type="transmembrane region" description="Helical" evidence="1">
    <location>
        <begin position="6"/>
        <end position="30"/>
    </location>
</feature>
<feature type="transmembrane region" description="Helical" evidence="1">
    <location>
        <begin position="156"/>
        <end position="176"/>
    </location>
</feature>
<protein>
    <recommendedName>
        <fullName evidence="4">DedA family protein</fullName>
    </recommendedName>
</protein>
<evidence type="ECO:0008006" key="4">
    <source>
        <dbReference type="Google" id="ProtNLM"/>
    </source>
</evidence>
<dbReference type="EMBL" id="SSHH01000003">
    <property type="protein sequence ID" value="TIX49527.1"/>
    <property type="molecule type" value="Genomic_DNA"/>
</dbReference>
<dbReference type="OrthoDB" id="7408618at2"/>
<reference evidence="2 3" key="1">
    <citation type="submission" date="2019-04" db="EMBL/GenBank/DDBJ databases">
        <title>Altererythrobacter aquimixticola sp. nov., isolated from sediment of junction between the ocean and a freshwater spring.</title>
        <authorList>
            <person name="Yoon J.-H."/>
        </authorList>
    </citation>
    <scope>NUCLEOTIDE SEQUENCE [LARGE SCALE GENOMIC DNA]</scope>
    <source>
        <strain evidence="2 3">SSKS-13</strain>
    </source>
</reference>
<proteinExistence type="predicted"/>
<keyword evidence="1" id="KW-1133">Transmembrane helix</keyword>
<organism evidence="2 3">
    <name type="scientific">Alteraurantiacibacter aquimixticola</name>
    <dbReference type="NCBI Taxonomy" id="2489173"/>
    <lineage>
        <taxon>Bacteria</taxon>
        <taxon>Pseudomonadati</taxon>
        <taxon>Pseudomonadota</taxon>
        <taxon>Alphaproteobacteria</taxon>
        <taxon>Sphingomonadales</taxon>
        <taxon>Erythrobacteraceae</taxon>
        <taxon>Alteraurantiacibacter</taxon>
    </lineage>
</organism>
<keyword evidence="1" id="KW-0472">Membrane</keyword>
<evidence type="ECO:0000313" key="3">
    <source>
        <dbReference type="Proteomes" id="UP000309389"/>
    </source>
</evidence>
<accession>A0A4T3F0T5</accession>
<keyword evidence="3" id="KW-1185">Reference proteome</keyword>
<feature type="transmembrane region" description="Helical" evidence="1">
    <location>
        <begin position="118"/>
        <end position="136"/>
    </location>
</feature>
<evidence type="ECO:0000313" key="2">
    <source>
        <dbReference type="EMBL" id="TIX49527.1"/>
    </source>
</evidence>
<keyword evidence="1" id="KW-0812">Transmembrane</keyword>
<feature type="transmembrane region" description="Helical" evidence="1">
    <location>
        <begin position="91"/>
        <end position="111"/>
    </location>
</feature>
<feature type="transmembrane region" description="Helical" evidence="1">
    <location>
        <begin position="37"/>
        <end position="57"/>
    </location>
</feature>
<evidence type="ECO:0000256" key="1">
    <source>
        <dbReference type="SAM" id="Phobius"/>
    </source>
</evidence>
<gene>
    <name evidence="2" type="ORF">E5222_11810</name>
</gene>
<comment type="caution">
    <text evidence="2">The sequence shown here is derived from an EMBL/GenBank/DDBJ whole genome shotgun (WGS) entry which is preliminary data.</text>
</comment>
<dbReference type="RefSeq" id="WP_136694004.1">
    <property type="nucleotide sequence ID" value="NZ_SSHH01000003.1"/>
</dbReference>